<dbReference type="Proteomes" id="UP001239111">
    <property type="component" value="Chromosome 1"/>
</dbReference>
<evidence type="ECO:0000313" key="2">
    <source>
        <dbReference type="Proteomes" id="UP001239111"/>
    </source>
</evidence>
<gene>
    <name evidence="1" type="ORF">QAD02_022636</name>
</gene>
<comment type="caution">
    <text evidence="1">The sequence shown here is derived from an EMBL/GenBank/DDBJ whole genome shotgun (WGS) entry which is preliminary data.</text>
</comment>
<name>A0ACC2PTT5_9HYME</name>
<proteinExistence type="predicted"/>
<protein>
    <submittedName>
        <fullName evidence="1">Uncharacterized protein</fullName>
    </submittedName>
</protein>
<evidence type="ECO:0000313" key="1">
    <source>
        <dbReference type="EMBL" id="KAJ8686842.1"/>
    </source>
</evidence>
<sequence>MVTECKVIKSVSMCLTRALDVTKKTQVSPIRAHLCLKCGKTYVHDFTLRRHMKYECGQPARFCCDYCPHRSKYKANVQQHILQLHKELTPLVDPLQIDDQIFSLEEPTIIDLEDESNELPNLDVSTANSVVLLPRANIVISDVAVSAIRKYRPYVCLKCNKAYKTSGHLTQHTKYDCGFARKFKCGWCSHQSKRKADLRRHIMGKHRNKDFKCVVLQ</sequence>
<accession>A0ACC2PTT5</accession>
<keyword evidence="2" id="KW-1185">Reference proteome</keyword>
<reference evidence="1" key="1">
    <citation type="submission" date="2023-04" db="EMBL/GenBank/DDBJ databases">
        <title>A chromosome-level genome assembly of the parasitoid wasp Eretmocerus hayati.</title>
        <authorList>
            <person name="Zhong Y."/>
            <person name="Liu S."/>
            <person name="Liu Y."/>
        </authorList>
    </citation>
    <scope>NUCLEOTIDE SEQUENCE</scope>
    <source>
        <strain evidence="1">ZJU_SS_LIU_2023</strain>
    </source>
</reference>
<organism evidence="1 2">
    <name type="scientific">Eretmocerus hayati</name>
    <dbReference type="NCBI Taxonomy" id="131215"/>
    <lineage>
        <taxon>Eukaryota</taxon>
        <taxon>Metazoa</taxon>
        <taxon>Ecdysozoa</taxon>
        <taxon>Arthropoda</taxon>
        <taxon>Hexapoda</taxon>
        <taxon>Insecta</taxon>
        <taxon>Pterygota</taxon>
        <taxon>Neoptera</taxon>
        <taxon>Endopterygota</taxon>
        <taxon>Hymenoptera</taxon>
        <taxon>Apocrita</taxon>
        <taxon>Proctotrupomorpha</taxon>
        <taxon>Chalcidoidea</taxon>
        <taxon>Aphelinidae</taxon>
        <taxon>Aphelininae</taxon>
        <taxon>Eretmocerus</taxon>
    </lineage>
</organism>
<dbReference type="EMBL" id="CM056741">
    <property type="protein sequence ID" value="KAJ8686842.1"/>
    <property type="molecule type" value="Genomic_DNA"/>
</dbReference>